<accession>A0A8H7YEA9</accession>
<gene>
    <name evidence="1" type="ORF">I7I52_11827</name>
</gene>
<proteinExistence type="predicted"/>
<dbReference type="Proteomes" id="UP000670092">
    <property type="component" value="Unassembled WGS sequence"/>
</dbReference>
<organism evidence="1 2">
    <name type="scientific">Ajellomyces capsulatus</name>
    <name type="common">Darling's disease fungus</name>
    <name type="synonym">Histoplasma capsulatum</name>
    <dbReference type="NCBI Taxonomy" id="5037"/>
    <lineage>
        <taxon>Eukaryota</taxon>
        <taxon>Fungi</taxon>
        <taxon>Dikarya</taxon>
        <taxon>Ascomycota</taxon>
        <taxon>Pezizomycotina</taxon>
        <taxon>Eurotiomycetes</taxon>
        <taxon>Eurotiomycetidae</taxon>
        <taxon>Onygenales</taxon>
        <taxon>Ajellomycetaceae</taxon>
        <taxon>Histoplasma</taxon>
    </lineage>
</organism>
<evidence type="ECO:0000313" key="1">
    <source>
        <dbReference type="EMBL" id="KAG5288368.1"/>
    </source>
</evidence>
<sequence length="85" mass="10205">MMDATSCFFHHRCWMTDQSSITAIRINPELSTERCHYRLPPCRRNVLYVHVCTYLRELRWNIFRVRSIGMFQDMNSIKIRLSPGP</sequence>
<protein>
    <submittedName>
        <fullName evidence="1">Uncharacterized protein</fullName>
    </submittedName>
</protein>
<evidence type="ECO:0000313" key="2">
    <source>
        <dbReference type="Proteomes" id="UP000670092"/>
    </source>
</evidence>
<dbReference type="AlphaFoldDB" id="A0A8H7YEA9"/>
<reference evidence="1 2" key="1">
    <citation type="submission" date="2021-01" db="EMBL/GenBank/DDBJ databases">
        <title>Chromosome-level genome assembly of a human fungal pathogen reveals clustering of transcriptionally co-regulated genes.</title>
        <authorList>
            <person name="Voorhies M."/>
            <person name="Cohen S."/>
            <person name="Shea T.P."/>
            <person name="Petrus S."/>
            <person name="Munoz J.F."/>
            <person name="Poplawski S."/>
            <person name="Goldman W.E."/>
            <person name="Michael T."/>
            <person name="Cuomo C.A."/>
            <person name="Sil A."/>
            <person name="Beyhan S."/>
        </authorList>
    </citation>
    <scope>NUCLEOTIDE SEQUENCE [LARGE SCALE GENOMIC DNA]</scope>
    <source>
        <strain evidence="1 2">G184AR</strain>
    </source>
</reference>
<dbReference type="VEuPathDB" id="FungiDB:I7I52_11827"/>
<comment type="caution">
    <text evidence="1">The sequence shown here is derived from an EMBL/GenBank/DDBJ whole genome shotgun (WGS) entry which is preliminary data.</text>
</comment>
<dbReference type="EMBL" id="JAEVHI010000006">
    <property type="protein sequence ID" value="KAG5288368.1"/>
    <property type="molecule type" value="Genomic_DNA"/>
</dbReference>
<name>A0A8H7YEA9_AJECA</name>